<organism evidence="2 3">
    <name type="scientific">Calidifontibacillus erzurumensis</name>
    <dbReference type="NCBI Taxonomy" id="2741433"/>
    <lineage>
        <taxon>Bacteria</taxon>
        <taxon>Bacillati</taxon>
        <taxon>Bacillota</taxon>
        <taxon>Bacilli</taxon>
        <taxon>Bacillales</taxon>
        <taxon>Bacillaceae</taxon>
        <taxon>Calidifontibacillus/Schinkia group</taxon>
        <taxon>Calidifontibacillus</taxon>
    </lineage>
</organism>
<accession>A0A8J8GBR5</accession>
<sequence length="118" mass="13162">MIMKMLDKGALHISEDVFAIITSIVINEIDGIASTVSDLKDDFIRVVHKKGNQRGIAVHQNDNELYIDVKVSVYLGENILEVCKQLQKQIIAEIKIMTGIEVTGVNVIVDSVRLKDEN</sequence>
<gene>
    <name evidence="2" type="ORF">HR057_03085</name>
</gene>
<protein>
    <submittedName>
        <fullName evidence="2">Asp23/Gls24 family envelope stress response protein</fullName>
    </submittedName>
</protein>
<keyword evidence="3" id="KW-1185">Reference proteome</keyword>
<evidence type="ECO:0000313" key="2">
    <source>
        <dbReference type="EMBL" id="NSL50747.1"/>
    </source>
</evidence>
<dbReference type="RefSeq" id="WP_173729935.1">
    <property type="nucleotide sequence ID" value="NZ_JABTTE010000002.1"/>
</dbReference>
<dbReference type="Proteomes" id="UP000625804">
    <property type="component" value="Unassembled WGS sequence"/>
</dbReference>
<evidence type="ECO:0000256" key="1">
    <source>
        <dbReference type="ARBA" id="ARBA00005721"/>
    </source>
</evidence>
<dbReference type="InterPro" id="IPR005531">
    <property type="entry name" value="Asp23"/>
</dbReference>
<comment type="similarity">
    <text evidence="1">Belongs to the asp23 family.</text>
</comment>
<dbReference type="Pfam" id="PF03780">
    <property type="entry name" value="Asp23"/>
    <property type="match status" value="1"/>
</dbReference>
<evidence type="ECO:0000313" key="3">
    <source>
        <dbReference type="Proteomes" id="UP000625804"/>
    </source>
</evidence>
<dbReference type="AlphaFoldDB" id="A0A8J8GBR5"/>
<reference evidence="2" key="1">
    <citation type="submission" date="2020-06" db="EMBL/GenBank/DDBJ databases">
        <title>A novel thermopfilic bacterium from Erzurum, Turkey.</title>
        <authorList>
            <person name="Adiguzel A."/>
            <person name="Ay H."/>
            <person name="Baltaci M.O."/>
        </authorList>
    </citation>
    <scope>NUCLEOTIDE SEQUENCE</scope>
    <source>
        <strain evidence="2">P2</strain>
    </source>
</reference>
<name>A0A8J8GBR5_9BACI</name>
<dbReference type="EMBL" id="JABTTE010000002">
    <property type="protein sequence ID" value="NSL50747.1"/>
    <property type="molecule type" value="Genomic_DNA"/>
</dbReference>
<comment type="caution">
    <text evidence="2">The sequence shown here is derived from an EMBL/GenBank/DDBJ whole genome shotgun (WGS) entry which is preliminary data.</text>
</comment>
<dbReference type="PANTHER" id="PTHR34297">
    <property type="entry name" value="HYPOTHETICAL CYTOSOLIC PROTEIN-RELATED"/>
    <property type="match status" value="1"/>
</dbReference>
<proteinExistence type="inferred from homology"/>